<evidence type="ECO:0000256" key="2">
    <source>
        <dbReference type="ARBA" id="ARBA00022741"/>
    </source>
</evidence>
<dbReference type="Pfam" id="PF00781">
    <property type="entry name" value="DAGK_cat"/>
    <property type="match status" value="1"/>
</dbReference>
<sequence>MRRHALVFVNRGSRQGEEQAERALGLLREAGFSLEACPAESKHSAPDFLREHARGADLVVLGGGDGTLNRAADALVEIGLPLGILPLGTGNDLARTLGLPLDLAGAVAVIRAGRTERVDIGRVNGKPFFNAATIGLSVEAGRCLDGALKKRLGPAAYVRTIIEALRRNRSFLAEIGHPGGKVRRRSIQLTIGNGRHHGAGMTVSEAAAIDDHQFDVYSLDPQPWWWLLRHLPELRRGGSSNGGGIWRAQAPSLTVRTRPVLPVSTDGDLTTSTPAEFTIDPSALEIFVPG</sequence>
<dbReference type="SMART" id="SM00046">
    <property type="entry name" value="DAGKc"/>
    <property type="match status" value="1"/>
</dbReference>
<dbReference type="GO" id="GO:0005524">
    <property type="term" value="F:ATP binding"/>
    <property type="evidence" value="ECO:0007669"/>
    <property type="project" value="UniProtKB-KW"/>
</dbReference>
<evidence type="ECO:0000256" key="1">
    <source>
        <dbReference type="ARBA" id="ARBA00022679"/>
    </source>
</evidence>
<protein>
    <submittedName>
        <fullName evidence="6">Lipid kinase</fullName>
        <ecNumber evidence="6">2.7.1.-</ecNumber>
    </submittedName>
</protein>
<name>A0AAP3UXJ1_9PROT</name>
<dbReference type="Gene3D" id="2.60.200.40">
    <property type="match status" value="1"/>
</dbReference>
<feature type="domain" description="DAGKc" evidence="5">
    <location>
        <begin position="1"/>
        <end position="127"/>
    </location>
</feature>
<dbReference type="PANTHER" id="PTHR12358">
    <property type="entry name" value="SPHINGOSINE KINASE"/>
    <property type="match status" value="1"/>
</dbReference>
<dbReference type="EC" id="2.7.1.-" evidence="6"/>
<accession>A0AAP3UXJ1</accession>
<gene>
    <name evidence="6" type="ORF">PZ740_00810</name>
</gene>
<dbReference type="PANTHER" id="PTHR12358:SF54">
    <property type="entry name" value="SPHINGOSINE KINASE RELATED PROTEIN"/>
    <property type="match status" value="1"/>
</dbReference>
<dbReference type="GO" id="GO:0016301">
    <property type="term" value="F:kinase activity"/>
    <property type="evidence" value="ECO:0007669"/>
    <property type="project" value="UniProtKB-KW"/>
</dbReference>
<dbReference type="InterPro" id="IPR016064">
    <property type="entry name" value="NAD/diacylglycerol_kinase_sf"/>
</dbReference>
<keyword evidence="4" id="KW-0067">ATP-binding</keyword>
<dbReference type="Pfam" id="PF19279">
    <property type="entry name" value="YegS_C"/>
    <property type="match status" value="1"/>
</dbReference>
<dbReference type="NCBIfam" id="NF009604">
    <property type="entry name" value="PRK13057.1"/>
    <property type="match status" value="1"/>
</dbReference>
<keyword evidence="3 6" id="KW-0418">Kinase</keyword>
<comment type="caution">
    <text evidence="6">The sequence shown here is derived from an EMBL/GenBank/DDBJ whole genome shotgun (WGS) entry which is preliminary data.</text>
</comment>
<dbReference type="GO" id="GO:0008654">
    <property type="term" value="P:phospholipid biosynthetic process"/>
    <property type="evidence" value="ECO:0007669"/>
    <property type="project" value="InterPro"/>
</dbReference>
<dbReference type="InterPro" id="IPR005218">
    <property type="entry name" value="Diacylglycerol/lipid_kinase"/>
</dbReference>
<dbReference type="AlphaFoldDB" id="A0AAP3UXJ1"/>
<evidence type="ECO:0000256" key="4">
    <source>
        <dbReference type="ARBA" id="ARBA00022840"/>
    </source>
</evidence>
<dbReference type="RefSeq" id="WP_327787328.1">
    <property type="nucleotide sequence ID" value="NZ_JARGEQ010000002.1"/>
</dbReference>
<evidence type="ECO:0000259" key="5">
    <source>
        <dbReference type="PROSITE" id="PS50146"/>
    </source>
</evidence>
<keyword evidence="7" id="KW-1185">Reference proteome</keyword>
<evidence type="ECO:0000256" key="3">
    <source>
        <dbReference type="ARBA" id="ARBA00022777"/>
    </source>
</evidence>
<dbReference type="InterPro" id="IPR001206">
    <property type="entry name" value="Diacylglycerol_kinase_cat_dom"/>
</dbReference>
<dbReference type="EMBL" id="JARGEQ010000002">
    <property type="protein sequence ID" value="MDF1584920.1"/>
    <property type="molecule type" value="Genomic_DNA"/>
</dbReference>
<dbReference type="InterPro" id="IPR017438">
    <property type="entry name" value="ATP-NAD_kinase_N"/>
</dbReference>
<dbReference type="PROSITE" id="PS50146">
    <property type="entry name" value="DAGK"/>
    <property type="match status" value="1"/>
</dbReference>
<dbReference type="NCBIfam" id="TIGR00147">
    <property type="entry name" value="YegS/Rv2252/BmrU family lipid kinase"/>
    <property type="match status" value="1"/>
</dbReference>
<organism evidence="6 7">
    <name type="scientific">Marinimicrococcus flavescens</name>
    <dbReference type="NCBI Taxonomy" id="3031815"/>
    <lineage>
        <taxon>Bacteria</taxon>
        <taxon>Pseudomonadati</taxon>
        <taxon>Pseudomonadota</taxon>
        <taxon>Alphaproteobacteria</taxon>
        <taxon>Geminicoccales</taxon>
        <taxon>Geminicoccaceae</taxon>
        <taxon>Marinimicrococcus</taxon>
    </lineage>
</organism>
<dbReference type="SUPFAM" id="SSF111331">
    <property type="entry name" value="NAD kinase/diacylglycerol kinase-like"/>
    <property type="match status" value="1"/>
</dbReference>
<evidence type="ECO:0000313" key="6">
    <source>
        <dbReference type="EMBL" id="MDF1584920.1"/>
    </source>
</evidence>
<proteinExistence type="predicted"/>
<dbReference type="Gene3D" id="3.40.50.10330">
    <property type="entry name" value="Probable inorganic polyphosphate/atp-NAD kinase, domain 1"/>
    <property type="match status" value="1"/>
</dbReference>
<keyword evidence="1 6" id="KW-0808">Transferase</keyword>
<dbReference type="Proteomes" id="UP001301140">
    <property type="component" value="Unassembled WGS sequence"/>
</dbReference>
<dbReference type="InterPro" id="IPR045540">
    <property type="entry name" value="YegS/DAGK_C"/>
</dbReference>
<reference evidence="6 7" key="1">
    <citation type="submission" date="2023-03" db="EMBL/GenBank/DDBJ databases">
        <title>YIM 152171 draft genome.</title>
        <authorList>
            <person name="Yang Z."/>
        </authorList>
    </citation>
    <scope>NUCLEOTIDE SEQUENCE [LARGE SCALE GENOMIC DNA]</scope>
    <source>
        <strain evidence="6 7">YIM 152171</strain>
    </source>
</reference>
<keyword evidence="2" id="KW-0547">Nucleotide-binding</keyword>
<evidence type="ECO:0000313" key="7">
    <source>
        <dbReference type="Proteomes" id="UP001301140"/>
    </source>
</evidence>
<dbReference type="InterPro" id="IPR050187">
    <property type="entry name" value="Lipid_Phosphate_FormReg"/>
</dbReference>